<evidence type="ECO:0000313" key="4">
    <source>
        <dbReference type="Proteomes" id="UP001595456"/>
    </source>
</evidence>
<reference evidence="4" key="1">
    <citation type="journal article" date="2019" name="Int. J. Syst. Evol. Microbiol.">
        <title>The Global Catalogue of Microorganisms (GCM) 10K type strain sequencing project: providing services to taxonomists for standard genome sequencing and annotation.</title>
        <authorList>
            <consortium name="The Broad Institute Genomics Platform"/>
            <consortium name="The Broad Institute Genome Sequencing Center for Infectious Disease"/>
            <person name="Wu L."/>
            <person name="Ma J."/>
        </authorList>
    </citation>
    <scope>NUCLEOTIDE SEQUENCE [LARGE SCALE GENOMIC DNA]</scope>
    <source>
        <strain evidence="4">KCTC 52607</strain>
    </source>
</reference>
<dbReference type="Pfam" id="PF09923">
    <property type="entry name" value="DUF2155"/>
    <property type="match status" value="1"/>
</dbReference>
<evidence type="ECO:0000313" key="3">
    <source>
        <dbReference type="EMBL" id="MFC3096945.1"/>
    </source>
</evidence>
<evidence type="ECO:0000256" key="1">
    <source>
        <dbReference type="SAM" id="MobiDB-lite"/>
    </source>
</evidence>
<dbReference type="InterPro" id="IPR019225">
    <property type="entry name" value="DUF2155"/>
</dbReference>
<feature type="region of interest" description="Disordered" evidence="1">
    <location>
        <begin position="167"/>
        <end position="206"/>
    </location>
</feature>
<keyword evidence="4" id="KW-1185">Reference proteome</keyword>
<dbReference type="Proteomes" id="UP001595456">
    <property type="component" value="Unassembled WGS sequence"/>
</dbReference>
<feature type="chain" id="PRO_5046319839" evidence="2">
    <location>
        <begin position="21"/>
        <end position="206"/>
    </location>
</feature>
<dbReference type="EMBL" id="JBHRST010000004">
    <property type="protein sequence ID" value="MFC3096945.1"/>
    <property type="molecule type" value="Genomic_DNA"/>
</dbReference>
<name>A0ABV7E671_9SPHN</name>
<feature type="compositionally biased region" description="Low complexity" evidence="1">
    <location>
        <begin position="177"/>
        <end position="206"/>
    </location>
</feature>
<protein>
    <submittedName>
        <fullName evidence="3">DUF2155 domain-containing protein</fullName>
    </submittedName>
</protein>
<proteinExistence type="predicted"/>
<gene>
    <name evidence="3" type="ORF">ACFODU_03935</name>
</gene>
<accession>A0ABV7E671</accession>
<dbReference type="RefSeq" id="WP_336925851.1">
    <property type="nucleotide sequence ID" value="NZ_JBANRO010000005.1"/>
</dbReference>
<feature type="signal peptide" evidence="2">
    <location>
        <begin position="1"/>
        <end position="20"/>
    </location>
</feature>
<organism evidence="3 4">
    <name type="scientific">Alteraurantiacibacter palmitatis</name>
    <dbReference type="NCBI Taxonomy" id="2054628"/>
    <lineage>
        <taxon>Bacteria</taxon>
        <taxon>Pseudomonadati</taxon>
        <taxon>Pseudomonadota</taxon>
        <taxon>Alphaproteobacteria</taxon>
        <taxon>Sphingomonadales</taxon>
        <taxon>Erythrobacteraceae</taxon>
        <taxon>Alteraurantiacibacter</taxon>
    </lineage>
</organism>
<sequence>MRAPRLVIGAAWLAATAVLAACSSGAPEPQAEETEIPDEIAQAPLPAIEGEDSLGTPLAERVATIGLINKRNNISRDIELKPGEARRVDDVIIRLASCERTPPWENPPLTGAFVQVVVQERAEAGADLQWRRVFSGWLYKEAPAVNVVEHPVYDVWVKDCAMRFPGEEEPVARPTGSSAAPAAPAAAPSPAANPEAAAPASAAADT</sequence>
<dbReference type="PROSITE" id="PS51257">
    <property type="entry name" value="PROKAR_LIPOPROTEIN"/>
    <property type="match status" value="1"/>
</dbReference>
<keyword evidence="2" id="KW-0732">Signal</keyword>
<evidence type="ECO:0000256" key="2">
    <source>
        <dbReference type="SAM" id="SignalP"/>
    </source>
</evidence>
<comment type="caution">
    <text evidence="3">The sequence shown here is derived from an EMBL/GenBank/DDBJ whole genome shotgun (WGS) entry which is preliminary data.</text>
</comment>